<accession>A0A6J4NPF5</accession>
<organism evidence="2">
    <name type="scientific">uncultured Pseudonocardia sp</name>
    <dbReference type="NCBI Taxonomy" id="211455"/>
    <lineage>
        <taxon>Bacteria</taxon>
        <taxon>Bacillati</taxon>
        <taxon>Actinomycetota</taxon>
        <taxon>Actinomycetes</taxon>
        <taxon>Pseudonocardiales</taxon>
        <taxon>Pseudonocardiaceae</taxon>
        <taxon>Pseudonocardia</taxon>
        <taxon>environmental samples</taxon>
    </lineage>
</organism>
<feature type="non-terminal residue" evidence="2">
    <location>
        <position position="1"/>
    </location>
</feature>
<feature type="non-terminal residue" evidence="2">
    <location>
        <position position="285"/>
    </location>
</feature>
<feature type="region of interest" description="Disordered" evidence="1">
    <location>
        <begin position="257"/>
        <end position="285"/>
    </location>
</feature>
<evidence type="ECO:0000313" key="2">
    <source>
        <dbReference type="EMBL" id="CAA9394400.1"/>
    </source>
</evidence>
<gene>
    <name evidence="2" type="ORF">AVDCRST_MAG66-1065</name>
</gene>
<feature type="compositionally biased region" description="Basic and acidic residues" evidence="1">
    <location>
        <begin position="224"/>
        <end position="238"/>
    </location>
</feature>
<keyword evidence="2" id="KW-0031">Aminopeptidase</keyword>
<keyword evidence="2" id="KW-0645">Protease</keyword>
<feature type="compositionally biased region" description="Basic residues" evidence="1">
    <location>
        <begin position="193"/>
        <end position="208"/>
    </location>
</feature>
<reference evidence="2" key="1">
    <citation type="submission" date="2020-02" db="EMBL/GenBank/DDBJ databases">
        <authorList>
            <person name="Meier V. D."/>
        </authorList>
    </citation>
    <scope>NUCLEOTIDE SEQUENCE</scope>
    <source>
        <strain evidence="2">AVDCRST_MAG66</strain>
    </source>
</reference>
<dbReference type="AlphaFoldDB" id="A0A6J4NPF5"/>
<feature type="compositionally biased region" description="Basic residues" evidence="1">
    <location>
        <begin position="69"/>
        <end position="89"/>
    </location>
</feature>
<feature type="compositionally biased region" description="Basic residues" evidence="1">
    <location>
        <begin position="265"/>
        <end position="285"/>
    </location>
</feature>
<evidence type="ECO:0000256" key="1">
    <source>
        <dbReference type="SAM" id="MobiDB-lite"/>
    </source>
</evidence>
<feature type="compositionally biased region" description="Gly residues" evidence="1">
    <location>
        <begin position="56"/>
        <end position="68"/>
    </location>
</feature>
<feature type="compositionally biased region" description="Basic residues" evidence="1">
    <location>
        <begin position="111"/>
        <end position="167"/>
    </location>
</feature>
<dbReference type="EC" id="3.4.11.18" evidence="2"/>
<protein>
    <submittedName>
        <fullName evidence="2">Methionine aminopeptidase</fullName>
        <ecNumber evidence="2">3.4.11.18</ecNumber>
    </submittedName>
</protein>
<name>A0A6J4NPF5_9PSEU</name>
<proteinExistence type="predicted"/>
<keyword evidence="2" id="KW-0378">Hydrolase</keyword>
<dbReference type="GO" id="GO:0004239">
    <property type="term" value="F:initiator methionyl aminopeptidase activity"/>
    <property type="evidence" value="ECO:0007669"/>
    <property type="project" value="UniProtKB-EC"/>
</dbReference>
<dbReference type="EMBL" id="CADCUS010000160">
    <property type="protein sequence ID" value="CAA9394400.1"/>
    <property type="molecule type" value="Genomic_DNA"/>
</dbReference>
<sequence length="285" mass="32485">ARPLAAHPRHADPGASRPARHPASGVRREEVAGAQHRAVGADPGDDRADAPRRPGRGAGAGGRWAGGGARRHHRRGRPRGARVPARPRRLPVDAGVQGLPEVLLHQPQRGHLPRHPRLHGDRRRRHRQHRRHRVRGRRARRHQRDVPRRRRGRGVAAARRAHPRGHRPRDPGGAPGSAAQRRGPRDRVLRPPLRLRRGARLHRPRHRPQLPLRPGGAALRRPVRRDGPRAGHDLHDRADDHPRLHRLRHLGRRVDRRHEGPIPHRPVRAHRARHRRRRRGAHPAL</sequence>
<feature type="region of interest" description="Disordered" evidence="1">
    <location>
        <begin position="1"/>
        <end position="238"/>
    </location>
</feature>